<organism evidence="2 3">
    <name type="scientific">Actinomadura alba</name>
    <dbReference type="NCBI Taxonomy" id="406431"/>
    <lineage>
        <taxon>Bacteria</taxon>
        <taxon>Bacillati</taxon>
        <taxon>Actinomycetota</taxon>
        <taxon>Actinomycetes</taxon>
        <taxon>Streptosporangiales</taxon>
        <taxon>Thermomonosporaceae</taxon>
        <taxon>Actinomadura</taxon>
    </lineage>
</organism>
<feature type="domain" description="DUF4158" evidence="1">
    <location>
        <begin position="2"/>
        <end position="40"/>
    </location>
</feature>
<evidence type="ECO:0000259" key="1">
    <source>
        <dbReference type="Pfam" id="PF13700"/>
    </source>
</evidence>
<proteinExistence type="predicted"/>
<name>A0ABR7M016_9ACTN</name>
<keyword evidence="3" id="KW-1185">Reference proteome</keyword>
<dbReference type="Pfam" id="PF13700">
    <property type="entry name" value="DUF4158"/>
    <property type="match status" value="1"/>
</dbReference>
<sequence>MTVRWVGSFLEDPLDVPTVVLDFVAEQLGIADPSVVKRYTGGLPESPDALLAGHARTLDAAYREVGGRLPVNTEVRVDDAGKIHLTGSRPSRSRRRWSTCATGPPRCCRGWTCPRSSWR</sequence>
<dbReference type="InterPro" id="IPR025296">
    <property type="entry name" value="DUF4158"/>
</dbReference>
<accession>A0ABR7M016</accession>
<protein>
    <submittedName>
        <fullName evidence="2">DUF4158 domain-containing protein</fullName>
    </submittedName>
</protein>
<dbReference type="Proteomes" id="UP000805614">
    <property type="component" value="Unassembled WGS sequence"/>
</dbReference>
<evidence type="ECO:0000313" key="2">
    <source>
        <dbReference type="EMBL" id="MBC6470437.1"/>
    </source>
</evidence>
<comment type="caution">
    <text evidence="2">The sequence shown here is derived from an EMBL/GenBank/DDBJ whole genome shotgun (WGS) entry which is preliminary data.</text>
</comment>
<dbReference type="EMBL" id="JABVEC010000041">
    <property type="protein sequence ID" value="MBC6470437.1"/>
    <property type="molecule type" value="Genomic_DNA"/>
</dbReference>
<reference evidence="2 3" key="1">
    <citation type="submission" date="2020-06" db="EMBL/GenBank/DDBJ databases">
        <title>Actinomadura xiongansis sp. nov., isolated from soil of Baiyangdian.</title>
        <authorList>
            <person name="Zhang X."/>
        </authorList>
    </citation>
    <scope>NUCLEOTIDE SEQUENCE [LARGE SCALE GENOMIC DNA]</scope>
    <source>
        <strain evidence="2 3">HBUM206468</strain>
    </source>
</reference>
<gene>
    <name evidence="2" type="ORF">HKK74_33850</name>
</gene>
<evidence type="ECO:0000313" key="3">
    <source>
        <dbReference type="Proteomes" id="UP000805614"/>
    </source>
</evidence>